<feature type="region of interest" description="Disordered" evidence="6">
    <location>
        <begin position="1"/>
        <end position="33"/>
    </location>
</feature>
<comment type="function">
    <text evidence="4">Located on the platform of the 30S subunit.</text>
</comment>
<dbReference type="Proteomes" id="UP000266720">
    <property type="component" value="Chromosome"/>
</dbReference>
<evidence type="ECO:0000313" key="7">
    <source>
        <dbReference type="EMBL" id="AJB42558.1"/>
    </source>
</evidence>
<keyword evidence="3 4" id="KW-0687">Ribonucleoprotein</keyword>
<evidence type="ECO:0000256" key="1">
    <source>
        <dbReference type="ARBA" id="ARBA00006194"/>
    </source>
</evidence>
<organism evidence="7 8">
    <name type="scientific">Thermofilum adornatum 1505</name>
    <dbReference type="NCBI Taxonomy" id="697581"/>
    <lineage>
        <taxon>Archaea</taxon>
        <taxon>Thermoproteota</taxon>
        <taxon>Thermoprotei</taxon>
        <taxon>Thermofilales</taxon>
        <taxon>Thermofilaceae</taxon>
        <taxon>Thermofilum</taxon>
    </lineage>
</organism>
<dbReference type="GO" id="GO:0006412">
    <property type="term" value="P:translation"/>
    <property type="evidence" value="ECO:0007669"/>
    <property type="project" value="UniProtKB-UniRule"/>
</dbReference>
<evidence type="ECO:0000256" key="3">
    <source>
        <dbReference type="ARBA" id="ARBA00023274"/>
    </source>
</evidence>
<dbReference type="GO" id="GO:0044391">
    <property type="term" value="C:ribosomal subunit"/>
    <property type="evidence" value="ECO:0007669"/>
    <property type="project" value="UniProtKB-ARBA"/>
</dbReference>
<proteinExistence type="inferred from homology"/>
<evidence type="ECO:0000256" key="6">
    <source>
        <dbReference type="SAM" id="MobiDB-lite"/>
    </source>
</evidence>
<dbReference type="Gene3D" id="3.30.420.80">
    <property type="entry name" value="Ribosomal protein S11"/>
    <property type="match status" value="1"/>
</dbReference>
<keyword evidence="4" id="KW-0694">RNA-binding</keyword>
<dbReference type="KEGG" id="tcb:TCARB_1516"/>
<dbReference type="FunFam" id="3.30.420.80:FF:000018">
    <property type="entry name" value="40S ribosomal protein S14"/>
    <property type="match status" value="1"/>
</dbReference>
<comment type="similarity">
    <text evidence="1 4 5">Belongs to the universal ribosomal protein uS11 family.</text>
</comment>
<dbReference type="GeneID" id="16573085"/>
<dbReference type="PIRSF" id="PIRSF002131">
    <property type="entry name" value="Ribosomal_S11"/>
    <property type="match status" value="1"/>
</dbReference>
<accession>A0A3G1A8E3</accession>
<comment type="subunit">
    <text evidence="4">Part of the 30S ribosomal subunit.</text>
</comment>
<evidence type="ECO:0000256" key="5">
    <source>
        <dbReference type="RuleBase" id="RU003629"/>
    </source>
</evidence>
<dbReference type="PROSITE" id="PS00054">
    <property type="entry name" value="RIBOSOMAL_S11"/>
    <property type="match status" value="1"/>
</dbReference>
<dbReference type="InterPro" id="IPR001971">
    <property type="entry name" value="Ribosomal_uS11"/>
</dbReference>
<dbReference type="NCBIfam" id="NF007176">
    <property type="entry name" value="PRK09607.1"/>
    <property type="match status" value="1"/>
</dbReference>
<evidence type="ECO:0000256" key="4">
    <source>
        <dbReference type="HAMAP-Rule" id="MF_01310"/>
    </source>
</evidence>
<dbReference type="AlphaFoldDB" id="A0A3G1A8E3"/>
<dbReference type="EMBL" id="CP007493">
    <property type="protein sequence ID" value="AJB42558.1"/>
    <property type="molecule type" value="Genomic_DNA"/>
</dbReference>
<dbReference type="Pfam" id="PF00411">
    <property type="entry name" value="Ribosomal_S11"/>
    <property type="match status" value="1"/>
</dbReference>
<dbReference type="SUPFAM" id="SSF53137">
    <property type="entry name" value="Translational machinery components"/>
    <property type="match status" value="1"/>
</dbReference>
<name>A0A3G1A8E3_9CREN</name>
<dbReference type="GO" id="GO:0019843">
    <property type="term" value="F:rRNA binding"/>
    <property type="evidence" value="ECO:0007669"/>
    <property type="project" value="UniProtKB-UniRule"/>
</dbReference>
<dbReference type="InterPro" id="IPR018102">
    <property type="entry name" value="Ribosomal_uS11_CS"/>
</dbReference>
<keyword evidence="4" id="KW-0699">rRNA-binding</keyword>
<dbReference type="GO" id="GO:0003735">
    <property type="term" value="F:structural constituent of ribosome"/>
    <property type="evidence" value="ECO:0007669"/>
    <property type="project" value="InterPro"/>
</dbReference>
<evidence type="ECO:0000256" key="2">
    <source>
        <dbReference type="ARBA" id="ARBA00022980"/>
    </source>
</evidence>
<evidence type="ECO:0000313" key="8">
    <source>
        <dbReference type="Proteomes" id="UP000266720"/>
    </source>
</evidence>
<dbReference type="InterPro" id="IPR036967">
    <property type="entry name" value="Ribosomal_uS11_sf"/>
</dbReference>
<dbReference type="HAMAP" id="MF_01310">
    <property type="entry name" value="Ribosomal_uS11"/>
    <property type="match status" value="1"/>
</dbReference>
<sequence>MAEEKEVEKTTEKVEETAEKQEKKEKREERSSKQVRGDVGIAWIYASYNNTIIHITDLSGSETIAFASGGMVAKADRDKPSPWAAMQAAIKAAKTALDKGIKVVHVKIKAPGGYGPKTPGPGAGPAIRALVRAGLMVDRIEDVTPLPTDSIRKPGGRRGRRV</sequence>
<protein>
    <recommendedName>
        <fullName evidence="4">Small ribosomal subunit protein uS11</fullName>
    </recommendedName>
</protein>
<dbReference type="GO" id="GO:0022626">
    <property type="term" value="C:cytosolic ribosome"/>
    <property type="evidence" value="ECO:0007669"/>
    <property type="project" value="UniProtKB-ARBA"/>
</dbReference>
<reference evidence="8" key="1">
    <citation type="book" date="2010" name="EXTREMOPHILES" publisher="0:0-0">
        <title>Complete genome sequences of ten hyperthermophilic archaea reveal their metabolic capabilities and possible ecological roles.</title>
        <editorList>
            <person name="?"/>
        </editorList>
        <authorList>
            <person name="Ravin N.V."/>
            <person name="Mardanov A.V."/>
            <person name="Bonch-Osmolovskaya E.A."/>
            <person name="Skryabin K.G."/>
        </authorList>
    </citation>
    <scope>NUCLEOTIDE SEQUENCE [LARGE SCALE GENOMIC DNA]</scope>
    <source>
        <strain evidence="8">1505</strain>
    </source>
</reference>
<dbReference type="RefSeq" id="WP_020962132.1">
    <property type="nucleotide sequence ID" value="NZ_CP007493.1"/>
</dbReference>
<gene>
    <name evidence="4" type="primary">rps11</name>
    <name evidence="7" type="ORF">TCARB_1516</name>
</gene>
<keyword evidence="2 4" id="KW-0689">Ribosomal protein</keyword>
<dbReference type="STRING" id="697581.TCARB_1516"/>
<dbReference type="PANTHER" id="PTHR11759">
    <property type="entry name" value="40S RIBOSOMAL PROTEIN S14/30S RIBOSOMAL PROTEIN S11"/>
    <property type="match status" value="1"/>
</dbReference>